<keyword evidence="9" id="KW-0594">Phospholipid biosynthesis</keyword>
<proteinExistence type="inferred from homology"/>
<evidence type="ECO:0000256" key="11">
    <source>
        <dbReference type="RuleBase" id="RU003750"/>
    </source>
</evidence>
<keyword evidence="6 12" id="KW-1133">Transmembrane helix</keyword>
<protein>
    <recommendedName>
        <fullName evidence="15">CDP-diacylglycerol--glycerol-3-phosphate 3-phosphatidyltransferase</fullName>
    </recommendedName>
</protein>
<evidence type="ECO:0000256" key="7">
    <source>
        <dbReference type="ARBA" id="ARBA00023098"/>
    </source>
</evidence>
<dbReference type="PANTHER" id="PTHR14269:SF11">
    <property type="entry name" value="CDP-DIACYLGLYCEROL--GLYCEROL-3-PHOSPHATE 3-PHOSPHATIDYLTRANSFERASE"/>
    <property type="match status" value="1"/>
</dbReference>
<evidence type="ECO:0008006" key="15">
    <source>
        <dbReference type="Google" id="ProtNLM"/>
    </source>
</evidence>
<dbReference type="PROSITE" id="PS00379">
    <property type="entry name" value="CDP_ALCOHOL_P_TRANSF"/>
    <property type="match status" value="1"/>
</dbReference>
<evidence type="ECO:0000256" key="12">
    <source>
        <dbReference type="SAM" id="Phobius"/>
    </source>
</evidence>
<keyword evidence="4 11" id="KW-0808">Transferase</keyword>
<keyword evidence="7" id="KW-0443">Lipid metabolism</keyword>
<evidence type="ECO:0000256" key="4">
    <source>
        <dbReference type="ARBA" id="ARBA00022679"/>
    </source>
</evidence>
<keyword evidence="5 12" id="KW-0812">Transmembrane</keyword>
<dbReference type="PIRSF" id="PIRSF000847">
    <property type="entry name" value="Phos_ph_gly_syn"/>
    <property type="match status" value="1"/>
</dbReference>
<comment type="similarity">
    <text evidence="2 11">Belongs to the CDP-alcohol phosphatidyltransferase class-I family.</text>
</comment>
<feature type="transmembrane region" description="Helical" evidence="12">
    <location>
        <begin position="145"/>
        <end position="163"/>
    </location>
</feature>
<evidence type="ECO:0000313" key="13">
    <source>
        <dbReference type="EMBL" id="OGF20735.1"/>
    </source>
</evidence>
<feature type="transmembrane region" description="Helical" evidence="12">
    <location>
        <begin position="121"/>
        <end position="139"/>
    </location>
</feature>
<accession>A0A1F5S230</accession>
<organism evidence="13 14">
    <name type="scientific">Candidatus Falkowbacteria bacterium RIFOXYA2_FULL_38_12</name>
    <dbReference type="NCBI Taxonomy" id="1797993"/>
    <lineage>
        <taxon>Bacteria</taxon>
        <taxon>Candidatus Falkowiibacteriota</taxon>
    </lineage>
</organism>
<feature type="transmembrane region" description="Helical" evidence="12">
    <location>
        <begin position="89"/>
        <end position="109"/>
    </location>
</feature>
<feature type="transmembrane region" description="Helical" evidence="12">
    <location>
        <begin position="7"/>
        <end position="27"/>
    </location>
</feature>
<dbReference type="PANTHER" id="PTHR14269">
    <property type="entry name" value="CDP-DIACYLGLYCEROL--GLYCEROL-3-PHOSPHATE 3-PHOSPHATIDYLTRANSFERASE-RELATED"/>
    <property type="match status" value="1"/>
</dbReference>
<dbReference type="InterPro" id="IPR000462">
    <property type="entry name" value="CDP-OH_P_trans"/>
</dbReference>
<dbReference type="InterPro" id="IPR004570">
    <property type="entry name" value="Phosphatidylglycerol_P_synth"/>
</dbReference>
<dbReference type="InterPro" id="IPR048254">
    <property type="entry name" value="CDP_ALCOHOL_P_TRANSF_CS"/>
</dbReference>
<reference evidence="13 14" key="1">
    <citation type="journal article" date="2016" name="Nat. Commun.">
        <title>Thousands of microbial genomes shed light on interconnected biogeochemical processes in an aquifer system.</title>
        <authorList>
            <person name="Anantharaman K."/>
            <person name="Brown C.T."/>
            <person name="Hug L.A."/>
            <person name="Sharon I."/>
            <person name="Castelle C.J."/>
            <person name="Probst A.J."/>
            <person name="Thomas B.C."/>
            <person name="Singh A."/>
            <person name="Wilkins M.J."/>
            <person name="Karaoz U."/>
            <person name="Brodie E.L."/>
            <person name="Williams K.H."/>
            <person name="Hubbard S.S."/>
            <person name="Banfield J.F."/>
        </authorList>
    </citation>
    <scope>NUCLEOTIDE SEQUENCE [LARGE SCALE GENOMIC DNA]</scope>
</reference>
<evidence type="ECO:0000256" key="5">
    <source>
        <dbReference type="ARBA" id="ARBA00022692"/>
    </source>
</evidence>
<dbReference type="GO" id="GO:0008444">
    <property type="term" value="F:CDP-diacylglycerol-glycerol-3-phosphate 3-phosphatidyltransferase activity"/>
    <property type="evidence" value="ECO:0007669"/>
    <property type="project" value="InterPro"/>
</dbReference>
<dbReference type="Pfam" id="PF01066">
    <property type="entry name" value="CDP-OH_P_transf"/>
    <property type="match status" value="1"/>
</dbReference>
<dbReference type="InterPro" id="IPR043130">
    <property type="entry name" value="CDP-OH_PTrfase_TM_dom"/>
</dbReference>
<evidence type="ECO:0000256" key="8">
    <source>
        <dbReference type="ARBA" id="ARBA00023136"/>
    </source>
</evidence>
<keyword evidence="3" id="KW-0444">Lipid biosynthesis</keyword>
<dbReference type="GO" id="GO:0016020">
    <property type="term" value="C:membrane"/>
    <property type="evidence" value="ECO:0007669"/>
    <property type="project" value="UniProtKB-SubCell"/>
</dbReference>
<dbReference type="EMBL" id="MFGA01000020">
    <property type="protein sequence ID" value="OGF20735.1"/>
    <property type="molecule type" value="Genomic_DNA"/>
</dbReference>
<evidence type="ECO:0000256" key="1">
    <source>
        <dbReference type="ARBA" id="ARBA00004141"/>
    </source>
</evidence>
<evidence type="ECO:0000256" key="9">
    <source>
        <dbReference type="ARBA" id="ARBA00023209"/>
    </source>
</evidence>
<evidence type="ECO:0000256" key="6">
    <source>
        <dbReference type="ARBA" id="ARBA00022989"/>
    </source>
</evidence>
<evidence type="ECO:0000256" key="10">
    <source>
        <dbReference type="ARBA" id="ARBA00023264"/>
    </source>
</evidence>
<comment type="caution">
    <text evidence="13">The sequence shown here is derived from an EMBL/GenBank/DDBJ whole genome shotgun (WGS) entry which is preliminary data.</text>
</comment>
<dbReference type="InterPro" id="IPR050324">
    <property type="entry name" value="CDP-alcohol_PTase-I"/>
</dbReference>
<dbReference type="GO" id="GO:0046474">
    <property type="term" value="P:glycerophospholipid biosynthetic process"/>
    <property type="evidence" value="ECO:0007669"/>
    <property type="project" value="TreeGrafter"/>
</dbReference>
<dbReference type="AlphaFoldDB" id="A0A1F5S230"/>
<evidence type="ECO:0000256" key="3">
    <source>
        <dbReference type="ARBA" id="ARBA00022516"/>
    </source>
</evidence>
<keyword evidence="10" id="KW-1208">Phospholipid metabolism</keyword>
<dbReference type="Proteomes" id="UP000177407">
    <property type="component" value="Unassembled WGS sequence"/>
</dbReference>
<gene>
    <name evidence="13" type="ORF">A2257_03100</name>
</gene>
<dbReference type="Gene3D" id="1.20.120.1760">
    <property type="match status" value="1"/>
</dbReference>
<comment type="subcellular location">
    <subcellularLocation>
        <location evidence="1">Membrane</location>
        <topology evidence="1">Multi-pass membrane protein</topology>
    </subcellularLocation>
</comment>
<evidence type="ECO:0000256" key="2">
    <source>
        <dbReference type="ARBA" id="ARBA00010441"/>
    </source>
</evidence>
<sequence>MSSQLNIPNILSIFRIILTFVFGILLIYNYRFLALGIFLLAGITDILDGYLARKNGQVTVLGRILDPAADRLLMILAFLILFLKYSLPFWLLALAFAYHIIIALGWLYIFKYKKITLPHIFWGKLNAVIESIMICVVILNFYPSIFFIITAGSLTFSFSFYFYKFIKVILKREAGAPI</sequence>
<evidence type="ECO:0000313" key="14">
    <source>
        <dbReference type="Proteomes" id="UP000177407"/>
    </source>
</evidence>
<name>A0A1F5S230_9BACT</name>
<keyword evidence="8 12" id="KW-0472">Membrane</keyword>